<dbReference type="GO" id="GO:0007165">
    <property type="term" value="P:signal transduction"/>
    <property type="evidence" value="ECO:0007669"/>
    <property type="project" value="UniProtKB-KW"/>
</dbReference>
<keyword evidence="3" id="KW-0472">Membrane</keyword>
<dbReference type="PANTHER" id="PTHR32089">
    <property type="entry name" value="METHYL-ACCEPTING CHEMOTAXIS PROTEIN MCPB"/>
    <property type="match status" value="1"/>
</dbReference>
<feature type="transmembrane region" description="Helical" evidence="3">
    <location>
        <begin position="12"/>
        <end position="33"/>
    </location>
</feature>
<dbReference type="SUPFAM" id="SSF58104">
    <property type="entry name" value="Methyl-accepting chemotaxis protein (MCP) signaling domain"/>
    <property type="match status" value="1"/>
</dbReference>
<reference evidence="5" key="1">
    <citation type="journal article" date="2015" name="Nature">
        <title>Complex archaea that bridge the gap between prokaryotes and eukaryotes.</title>
        <authorList>
            <person name="Spang A."/>
            <person name="Saw J.H."/>
            <person name="Jorgensen S.L."/>
            <person name="Zaremba-Niedzwiedzka K."/>
            <person name="Martijn J."/>
            <person name="Lind A.E."/>
            <person name="van Eijk R."/>
            <person name="Schleper C."/>
            <person name="Guy L."/>
            <person name="Ettema T.J."/>
        </authorList>
    </citation>
    <scope>NUCLEOTIDE SEQUENCE</scope>
</reference>
<gene>
    <name evidence="5" type="ORF">LCGC14_1662440</name>
</gene>
<feature type="transmembrane region" description="Helical" evidence="3">
    <location>
        <begin position="45"/>
        <end position="66"/>
    </location>
</feature>
<keyword evidence="3" id="KW-1133">Transmembrane helix</keyword>
<dbReference type="GO" id="GO:0004888">
    <property type="term" value="F:transmembrane signaling receptor activity"/>
    <property type="evidence" value="ECO:0007669"/>
    <property type="project" value="InterPro"/>
</dbReference>
<dbReference type="GO" id="GO:0006935">
    <property type="term" value="P:chemotaxis"/>
    <property type="evidence" value="ECO:0007669"/>
    <property type="project" value="InterPro"/>
</dbReference>
<dbReference type="EMBL" id="LAZR01014151">
    <property type="protein sequence ID" value="KKM18762.1"/>
    <property type="molecule type" value="Genomic_DNA"/>
</dbReference>
<protein>
    <recommendedName>
        <fullName evidence="4">Methyl-accepting transducer domain-containing protein</fullName>
    </recommendedName>
</protein>
<name>A0A0F9HUC9_9ZZZZ</name>
<evidence type="ECO:0000256" key="1">
    <source>
        <dbReference type="ARBA" id="ARBA00023224"/>
    </source>
</evidence>
<evidence type="ECO:0000259" key="4">
    <source>
        <dbReference type="PROSITE" id="PS50111"/>
    </source>
</evidence>
<dbReference type="Pfam" id="PF00015">
    <property type="entry name" value="MCPsignal"/>
    <property type="match status" value="1"/>
</dbReference>
<dbReference type="PANTHER" id="PTHR32089:SF112">
    <property type="entry name" value="LYSOZYME-LIKE PROTEIN-RELATED"/>
    <property type="match status" value="1"/>
</dbReference>
<dbReference type="InterPro" id="IPR004089">
    <property type="entry name" value="MCPsignal_dom"/>
</dbReference>
<dbReference type="FunFam" id="1.10.287.950:FF:000001">
    <property type="entry name" value="Methyl-accepting chemotaxis sensory transducer"/>
    <property type="match status" value="1"/>
</dbReference>
<comment type="caution">
    <text evidence="5">The sequence shown here is derived from an EMBL/GenBank/DDBJ whole genome shotgun (WGS) entry which is preliminary data.</text>
</comment>
<dbReference type="InterPro" id="IPR004090">
    <property type="entry name" value="Chemotax_Me-accpt_rcpt"/>
</dbReference>
<proteinExistence type="inferred from homology"/>
<dbReference type="PRINTS" id="PR00260">
    <property type="entry name" value="CHEMTRNSDUCR"/>
</dbReference>
<dbReference type="Gene3D" id="1.10.287.950">
    <property type="entry name" value="Methyl-accepting chemotaxis protein"/>
    <property type="match status" value="1"/>
</dbReference>
<organism evidence="5">
    <name type="scientific">marine sediment metagenome</name>
    <dbReference type="NCBI Taxonomy" id="412755"/>
    <lineage>
        <taxon>unclassified sequences</taxon>
        <taxon>metagenomes</taxon>
        <taxon>ecological metagenomes</taxon>
    </lineage>
</organism>
<sequence>MFKLENFSLRKRMYIISALGVIALLGLVVLEWVMFHMGVPEQKSLYISLIYSVITGIIVISIAHYIGRFGDKRATTLVGAIQNIKKGDLTQKVGISGKSDFSWMAFELDSARKNVANLVHTMVGGVTQLNEASKNMQAISKETVDGVFRQQSETTQVATAMNQMTASVQEVARTASTAADAARNADSEAKAGKEVVLETIKAIDSLASEVEKASTQLSNLESDIGNIGAIVDVIRGITEQTNLLALNAAIEAARAGEHGRGFAVVADEVRTLAARTQSSTHEIEEMVERLQQGAQVAVKVMNEGRERAKHSVEKAASAGVALDSITAMISTMDEMSAQISSAANEQSAVAEDINRGIVNISQVSEHTAEGARETSAAVDTLSSLSAQLQEAASKFKV</sequence>
<accession>A0A0F9HUC9</accession>
<keyword evidence="1" id="KW-0807">Transducer</keyword>
<dbReference type="GO" id="GO:0016020">
    <property type="term" value="C:membrane"/>
    <property type="evidence" value="ECO:0007669"/>
    <property type="project" value="InterPro"/>
</dbReference>
<evidence type="ECO:0000313" key="5">
    <source>
        <dbReference type="EMBL" id="KKM18762.1"/>
    </source>
</evidence>
<dbReference type="CDD" id="cd11386">
    <property type="entry name" value="MCP_signal"/>
    <property type="match status" value="1"/>
</dbReference>
<feature type="domain" description="Methyl-accepting transducer" evidence="4">
    <location>
        <begin position="125"/>
        <end position="361"/>
    </location>
</feature>
<evidence type="ECO:0000256" key="2">
    <source>
        <dbReference type="ARBA" id="ARBA00029447"/>
    </source>
</evidence>
<evidence type="ECO:0000256" key="3">
    <source>
        <dbReference type="SAM" id="Phobius"/>
    </source>
</evidence>
<keyword evidence="3" id="KW-0812">Transmembrane</keyword>
<dbReference type="AlphaFoldDB" id="A0A0F9HUC9"/>
<comment type="similarity">
    <text evidence="2">Belongs to the methyl-accepting chemotaxis (MCP) protein family.</text>
</comment>
<dbReference type="SMART" id="SM00283">
    <property type="entry name" value="MA"/>
    <property type="match status" value="1"/>
</dbReference>
<dbReference type="PROSITE" id="PS50111">
    <property type="entry name" value="CHEMOTAXIS_TRANSDUC_2"/>
    <property type="match status" value="1"/>
</dbReference>